<dbReference type="InterPro" id="IPR023187">
    <property type="entry name" value="Tscrpt_reg_MarR-type_CS"/>
</dbReference>
<dbReference type="InterPro" id="IPR000835">
    <property type="entry name" value="HTH_MarR-typ"/>
</dbReference>
<keyword evidence="3" id="KW-0804">Transcription</keyword>
<dbReference type="SUPFAM" id="SSF46785">
    <property type="entry name" value="Winged helix' DNA-binding domain"/>
    <property type="match status" value="1"/>
</dbReference>
<dbReference type="EMBL" id="BAVZ01000001">
    <property type="protein sequence ID" value="GAF06393.1"/>
    <property type="molecule type" value="Genomic_DNA"/>
</dbReference>
<dbReference type="SMART" id="SM00347">
    <property type="entry name" value="HTH_MARR"/>
    <property type="match status" value="1"/>
</dbReference>
<proteinExistence type="predicted"/>
<dbReference type="AlphaFoldDB" id="W7YFT8"/>
<evidence type="ECO:0000313" key="5">
    <source>
        <dbReference type="EMBL" id="GAF06393.1"/>
    </source>
</evidence>
<dbReference type="GO" id="GO:0003700">
    <property type="term" value="F:DNA-binding transcription factor activity"/>
    <property type="evidence" value="ECO:0007669"/>
    <property type="project" value="InterPro"/>
</dbReference>
<dbReference type="PANTHER" id="PTHR42756:SF1">
    <property type="entry name" value="TRANSCRIPTIONAL REPRESSOR OF EMRAB OPERON"/>
    <property type="match status" value="1"/>
</dbReference>
<dbReference type="InterPro" id="IPR036390">
    <property type="entry name" value="WH_DNA-bd_sf"/>
</dbReference>
<dbReference type="OrthoDB" id="6462103at2"/>
<dbReference type="eggNOG" id="COG1846">
    <property type="taxonomic scope" value="Bacteria"/>
</dbReference>
<comment type="caution">
    <text evidence="5">The sequence shown here is derived from an EMBL/GenBank/DDBJ whole genome shotgun (WGS) entry which is preliminary data.</text>
</comment>
<accession>W7YFT8</accession>
<organism evidence="5 6">
    <name type="scientific">Paenibacillus pini JCM 16418</name>
    <dbReference type="NCBI Taxonomy" id="1236976"/>
    <lineage>
        <taxon>Bacteria</taxon>
        <taxon>Bacillati</taxon>
        <taxon>Bacillota</taxon>
        <taxon>Bacilli</taxon>
        <taxon>Bacillales</taxon>
        <taxon>Paenibacillaceae</taxon>
        <taxon>Paenibacillus</taxon>
    </lineage>
</organism>
<evidence type="ECO:0000256" key="2">
    <source>
        <dbReference type="ARBA" id="ARBA00023125"/>
    </source>
</evidence>
<dbReference type="PANTHER" id="PTHR42756">
    <property type="entry name" value="TRANSCRIPTIONAL REGULATOR, MARR"/>
    <property type="match status" value="1"/>
</dbReference>
<dbReference type="Proteomes" id="UP000019364">
    <property type="component" value="Unassembled WGS sequence"/>
</dbReference>
<dbReference type="GO" id="GO:0003677">
    <property type="term" value="F:DNA binding"/>
    <property type="evidence" value="ECO:0007669"/>
    <property type="project" value="UniProtKB-KW"/>
</dbReference>
<dbReference type="InterPro" id="IPR036388">
    <property type="entry name" value="WH-like_DNA-bd_sf"/>
</dbReference>
<dbReference type="PRINTS" id="PR00598">
    <property type="entry name" value="HTHMARR"/>
</dbReference>
<evidence type="ECO:0000259" key="4">
    <source>
        <dbReference type="PROSITE" id="PS50995"/>
    </source>
</evidence>
<gene>
    <name evidence="5" type="ORF">JCM16418_348</name>
</gene>
<name>W7YFT8_9BACL</name>
<keyword evidence="1" id="KW-0805">Transcription regulation</keyword>
<evidence type="ECO:0000256" key="1">
    <source>
        <dbReference type="ARBA" id="ARBA00023015"/>
    </source>
</evidence>
<sequence length="144" mass="16518">MKKEPIGKLISYIHRQNQKRLAKQLAPYGIGSGGQHSFLKVVLHNPGITQDQLTQQLKFDKATTARSIKQLEQSGYIERKPDPDDRRSQLLYPTLKAQEFYPMLQSILDDHNKKLTCHISSEEEDLLISLLHKISVESPEQPED</sequence>
<evidence type="ECO:0000313" key="6">
    <source>
        <dbReference type="Proteomes" id="UP000019364"/>
    </source>
</evidence>
<keyword evidence="2" id="KW-0238">DNA-binding</keyword>
<dbReference type="PROSITE" id="PS50995">
    <property type="entry name" value="HTH_MARR_2"/>
    <property type="match status" value="1"/>
</dbReference>
<protein>
    <submittedName>
        <fullName evidence="5">Transcriptional regulator</fullName>
    </submittedName>
</protein>
<dbReference type="STRING" id="1236976.JCM16418_348"/>
<dbReference type="PROSITE" id="PS01117">
    <property type="entry name" value="HTH_MARR_1"/>
    <property type="match status" value="1"/>
</dbReference>
<evidence type="ECO:0000256" key="3">
    <source>
        <dbReference type="ARBA" id="ARBA00023163"/>
    </source>
</evidence>
<keyword evidence="6" id="KW-1185">Reference proteome</keyword>
<dbReference type="RefSeq" id="WP_036645442.1">
    <property type="nucleotide sequence ID" value="NZ_BAVZ01000001.1"/>
</dbReference>
<dbReference type="Pfam" id="PF12802">
    <property type="entry name" value="MarR_2"/>
    <property type="match status" value="1"/>
</dbReference>
<feature type="domain" description="HTH marR-type" evidence="4">
    <location>
        <begin position="3"/>
        <end position="136"/>
    </location>
</feature>
<reference evidence="5 6" key="1">
    <citation type="journal article" date="2014" name="Genome Announc.">
        <title>Draft Genome Sequence of Paenibacillus pini JCM 16418T, Isolated from the Rhizosphere of Pine Tree.</title>
        <authorList>
            <person name="Yuki M."/>
            <person name="Oshima K."/>
            <person name="Suda W."/>
            <person name="Oshida Y."/>
            <person name="Kitamura K."/>
            <person name="Iida Y."/>
            <person name="Hattori M."/>
            <person name="Ohkuma M."/>
        </authorList>
    </citation>
    <scope>NUCLEOTIDE SEQUENCE [LARGE SCALE GENOMIC DNA]</scope>
    <source>
        <strain evidence="5 6">JCM 16418</strain>
    </source>
</reference>
<dbReference type="Gene3D" id="1.10.10.10">
    <property type="entry name" value="Winged helix-like DNA-binding domain superfamily/Winged helix DNA-binding domain"/>
    <property type="match status" value="1"/>
</dbReference>